<proteinExistence type="predicted"/>
<dbReference type="NCBIfam" id="TIGR03728">
    <property type="entry name" value="glyco_access_1"/>
    <property type="match status" value="1"/>
</dbReference>
<protein>
    <submittedName>
        <fullName evidence="2">SP_1767 family glycosyltransferase</fullName>
    </submittedName>
</protein>
<evidence type="ECO:0000259" key="1">
    <source>
        <dbReference type="Pfam" id="PF08759"/>
    </source>
</evidence>
<dbReference type="RefSeq" id="WP_148965535.1">
    <property type="nucleotide sequence ID" value="NZ_VTEU01000002.1"/>
</dbReference>
<sequence length="300" mass="35392">MKKHIVSMISVIYSLYLFSKDTFISTFFKAPIVCSNEQTIEKIINDKCSVSRFGDGEFYLLTETKDLKFQKKSNELSKCLKEVIDSNEKNLLICIPKVFKKTDLTNRTEESMKFWKSYLRKFRFEWYKILNRKRTYYSSTFTRNYIALSDKSDSLNYFQKVKKIWEDRDLLIVEGEFSRMGVGNSLFDNVKSIERILAPSENAFEKYKEILLEVKQHNKDKLIIIGLGPTATVLAYDLHKCGYQAIDIGHLDVEFEWFLQKSIIKTKVRNKYVIEANHKIQDSEGFIDEKYESQILKKIK</sequence>
<comment type="caution">
    <text evidence="2">The sequence shown here is derived from an EMBL/GenBank/DDBJ whole genome shotgun (WGS) entry which is preliminary data.</text>
</comment>
<dbReference type="InterPro" id="IPR014869">
    <property type="entry name" value="GT-D"/>
</dbReference>
<accession>A0AA94WQ11</accession>
<dbReference type="Pfam" id="PF08759">
    <property type="entry name" value="GT-D"/>
    <property type="match status" value="1"/>
</dbReference>
<name>A0AA94WQ11_9BACI</name>
<gene>
    <name evidence="2" type="ORF">FZC74_08010</name>
</gene>
<evidence type="ECO:0000313" key="2">
    <source>
        <dbReference type="EMBL" id="TYS60082.1"/>
    </source>
</evidence>
<dbReference type="EMBL" id="VTEU01000002">
    <property type="protein sequence ID" value="TYS60082.1"/>
    <property type="molecule type" value="Genomic_DNA"/>
</dbReference>
<organism evidence="2 3">
    <name type="scientific">Sutcliffiella horikoshii</name>
    <dbReference type="NCBI Taxonomy" id="79883"/>
    <lineage>
        <taxon>Bacteria</taxon>
        <taxon>Bacillati</taxon>
        <taxon>Bacillota</taxon>
        <taxon>Bacilli</taxon>
        <taxon>Bacillales</taxon>
        <taxon>Bacillaceae</taxon>
        <taxon>Sutcliffiella</taxon>
    </lineage>
</organism>
<dbReference type="Proteomes" id="UP000323393">
    <property type="component" value="Unassembled WGS sequence"/>
</dbReference>
<evidence type="ECO:0000313" key="3">
    <source>
        <dbReference type="Proteomes" id="UP000323393"/>
    </source>
</evidence>
<feature type="domain" description="Glycosyltransferase GT-D fold" evidence="1">
    <location>
        <begin position="50"/>
        <end position="275"/>
    </location>
</feature>
<reference evidence="2 3" key="1">
    <citation type="submission" date="2019-08" db="EMBL/GenBank/DDBJ databases">
        <title>Bacillus genomes from the desert of Cuatro Cienegas, Coahuila.</title>
        <authorList>
            <person name="Olmedo-Alvarez G."/>
        </authorList>
    </citation>
    <scope>NUCLEOTIDE SEQUENCE [LARGE SCALE GENOMIC DNA]</scope>
    <source>
        <strain evidence="2 3">CH88_3T</strain>
    </source>
</reference>
<dbReference type="AlphaFoldDB" id="A0AA94WQ11"/>